<feature type="compositionally biased region" description="Basic residues" evidence="8">
    <location>
        <begin position="30"/>
        <end position="45"/>
    </location>
</feature>
<dbReference type="PANTHER" id="PTHR47958">
    <property type="entry name" value="ATP-DEPENDENT RNA HELICASE DBP3"/>
    <property type="match status" value="1"/>
</dbReference>
<evidence type="ECO:0000256" key="6">
    <source>
        <dbReference type="ARBA" id="ARBA00047984"/>
    </source>
</evidence>
<feature type="compositionally biased region" description="Basic residues" evidence="8">
    <location>
        <begin position="63"/>
        <end position="91"/>
    </location>
</feature>
<dbReference type="InterPro" id="IPR027417">
    <property type="entry name" value="P-loop_NTPase"/>
</dbReference>
<dbReference type="GO" id="GO:0005524">
    <property type="term" value="F:ATP binding"/>
    <property type="evidence" value="ECO:0007669"/>
    <property type="project" value="UniProtKB-KW"/>
</dbReference>
<dbReference type="FunFam" id="3.40.50.300:FF:000079">
    <property type="entry name" value="probable ATP-dependent RNA helicase DDX17"/>
    <property type="match status" value="1"/>
</dbReference>
<feature type="compositionally biased region" description="Acidic residues" evidence="8">
    <location>
        <begin position="179"/>
        <end position="191"/>
    </location>
</feature>
<dbReference type="CDD" id="cd17953">
    <property type="entry name" value="DEADc_DDX46"/>
    <property type="match status" value="1"/>
</dbReference>
<feature type="region of interest" description="Disordered" evidence="8">
    <location>
        <begin position="1"/>
        <end position="241"/>
    </location>
</feature>
<organism evidence="9 10">
    <name type="scientific">Paramuricea clavata</name>
    <name type="common">Red gorgonian</name>
    <name type="synonym">Violescent sea-whip</name>
    <dbReference type="NCBI Taxonomy" id="317549"/>
    <lineage>
        <taxon>Eukaryota</taxon>
        <taxon>Metazoa</taxon>
        <taxon>Cnidaria</taxon>
        <taxon>Anthozoa</taxon>
        <taxon>Octocorallia</taxon>
        <taxon>Malacalcyonacea</taxon>
        <taxon>Plexauridae</taxon>
        <taxon>Paramuricea</taxon>
    </lineage>
</organism>
<gene>
    <name evidence="9" type="ORF">PACLA_8A075451</name>
</gene>
<dbReference type="GO" id="GO:0003676">
    <property type="term" value="F:nucleic acid binding"/>
    <property type="evidence" value="ECO:0007669"/>
    <property type="project" value="InterPro"/>
</dbReference>
<comment type="similarity">
    <text evidence="7">Belongs to the DEAD box helicase family.</text>
</comment>
<sequence length="570" mass="65223">MVSDTRKRRRSRDRSPRARSRSRSKERSQRLSRRKDKSFRKRRRSSASSSSSSSDHGRNKSRERSRRSRSKDRNKKSKRSRSRSPDRRKRASNKDDSKSSKTSRDKKRDDSESASKKTKNDEKKDESKKEATGKDYEQNQLEEEMRKRKERIENWRKQRKAETLEKEAESDPNRKGWTLEDDEEDDAEDVNSENGDTGNENSTVTQDEDVDPLDAFMVQVDRQVSKQKQDGDKRKGITKSEKGKATVITTVVKKKIVAEADKQKSVSKGELMVNDEDAMEYSSEGEEEEDVLADPNNIGYKTKPKKELAAVDHSKVYYQPFRKSFYVEVPELAKLTPEEVEVMLQDLENIKVKGKNTPKPIKTWAQAGLSLKIMEVLKKCNYEKPTPIQAQAMPCVMSGRDMIGIAKTGSGKTLAFVIPMLRHVLDQPSLDRDDGPIAIIMTPTRELALQIHREAKKFCKPLSLRVTCVYGGTGISEQIAELKRGAEIIVCTPGRMIDMLTANNGRVTNCRRCTYIVLDEADRMFDMGFEPQVNKILDCIRPDRQTVLFSATFPRQMEALARKILTKPIE</sequence>
<dbReference type="SMART" id="SM00487">
    <property type="entry name" value="DEXDc"/>
    <property type="match status" value="1"/>
</dbReference>
<evidence type="ECO:0000256" key="5">
    <source>
        <dbReference type="ARBA" id="ARBA00022840"/>
    </source>
</evidence>
<dbReference type="GO" id="GO:0003724">
    <property type="term" value="F:RNA helicase activity"/>
    <property type="evidence" value="ECO:0007669"/>
    <property type="project" value="UniProtKB-EC"/>
</dbReference>
<evidence type="ECO:0000256" key="3">
    <source>
        <dbReference type="ARBA" id="ARBA00022801"/>
    </source>
</evidence>
<keyword evidence="4 7" id="KW-0347">Helicase</keyword>
<feature type="compositionally biased region" description="Basic and acidic residues" evidence="8">
    <location>
        <begin position="92"/>
        <end position="178"/>
    </location>
</feature>
<dbReference type="InterPro" id="IPR011545">
    <property type="entry name" value="DEAD/DEAH_box_helicase_dom"/>
</dbReference>
<protein>
    <recommendedName>
        <fullName evidence="1">RNA helicase</fullName>
        <ecNumber evidence="1">3.6.4.13</ecNumber>
    </recommendedName>
</protein>
<dbReference type="EC" id="3.6.4.13" evidence="1"/>
<keyword evidence="2 7" id="KW-0547">Nucleotide-binding</keyword>
<reference evidence="9" key="1">
    <citation type="submission" date="2020-04" db="EMBL/GenBank/DDBJ databases">
        <authorList>
            <person name="Alioto T."/>
            <person name="Alioto T."/>
            <person name="Gomez Garrido J."/>
        </authorList>
    </citation>
    <scope>NUCLEOTIDE SEQUENCE</scope>
    <source>
        <strain evidence="9">A484AB</strain>
    </source>
</reference>
<dbReference type="PROSITE" id="PS51192">
    <property type="entry name" value="HELICASE_ATP_BIND_1"/>
    <property type="match status" value="1"/>
</dbReference>
<proteinExistence type="inferred from homology"/>
<feature type="compositionally biased region" description="Basic and acidic residues" evidence="8">
    <location>
        <begin position="223"/>
        <end position="241"/>
    </location>
</feature>
<dbReference type="Pfam" id="PF00270">
    <property type="entry name" value="DEAD"/>
    <property type="match status" value="1"/>
</dbReference>
<comment type="caution">
    <text evidence="9">The sequence shown here is derived from an EMBL/GenBank/DDBJ whole genome shotgun (WGS) entry which is preliminary data.</text>
</comment>
<evidence type="ECO:0000256" key="4">
    <source>
        <dbReference type="ARBA" id="ARBA00022806"/>
    </source>
</evidence>
<dbReference type="PROSITE" id="PS00039">
    <property type="entry name" value="DEAD_ATP_HELICASE"/>
    <property type="match status" value="1"/>
</dbReference>
<feature type="non-terminal residue" evidence="9">
    <location>
        <position position="570"/>
    </location>
</feature>
<dbReference type="InterPro" id="IPR014014">
    <property type="entry name" value="RNA_helicase_DEAD_Q_motif"/>
</dbReference>
<evidence type="ECO:0000313" key="9">
    <source>
        <dbReference type="EMBL" id="CAB3988539.1"/>
    </source>
</evidence>
<keyword evidence="3 7" id="KW-0378">Hydrolase</keyword>
<dbReference type="Proteomes" id="UP001152795">
    <property type="component" value="Unassembled WGS sequence"/>
</dbReference>
<dbReference type="SUPFAM" id="SSF52540">
    <property type="entry name" value="P-loop containing nucleoside triphosphate hydrolases"/>
    <property type="match status" value="1"/>
</dbReference>
<name>A0A7D9HMG9_PARCT</name>
<feature type="compositionally biased region" description="Basic residues" evidence="8">
    <location>
        <begin position="1"/>
        <end position="22"/>
    </location>
</feature>
<feature type="compositionally biased region" description="Polar residues" evidence="8">
    <location>
        <begin position="192"/>
        <end position="205"/>
    </location>
</feature>
<comment type="catalytic activity">
    <reaction evidence="6">
        <text>ATP + H2O = ADP + phosphate + H(+)</text>
        <dbReference type="Rhea" id="RHEA:13065"/>
        <dbReference type="ChEBI" id="CHEBI:15377"/>
        <dbReference type="ChEBI" id="CHEBI:15378"/>
        <dbReference type="ChEBI" id="CHEBI:30616"/>
        <dbReference type="ChEBI" id="CHEBI:43474"/>
        <dbReference type="ChEBI" id="CHEBI:456216"/>
        <dbReference type="EC" id="3.6.4.13"/>
    </reaction>
</comment>
<dbReference type="OrthoDB" id="196131at2759"/>
<evidence type="ECO:0000256" key="7">
    <source>
        <dbReference type="RuleBase" id="RU000492"/>
    </source>
</evidence>
<dbReference type="PROSITE" id="PS51195">
    <property type="entry name" value="Q_MOTIF"/>
    <property type="match status" value="1"/>
</dbReference>
<evidence type="ECO:0000313" key="10">
    <source>
        <dbReference type="Proteomes" id="UP001152795"/>
    </source>
</evidence>
<dbReference type="GO" id="GO:0016787">
    <property type="term" value="F:hydrolase activity"/>
    <property type="evidence" value="ECO:0007669"/>
    <property type="project" value="UniProtKB-KW"/>
</dbReference>
<evidence type="ECO:0000256" key="1">
    <source>
        <dbReference type="ARBA" id="ARBA00012552"/>
    </source>
</evidence>
<evidence type="ECO:0000256" key="2">
    <source>
        <dbReference type="ARBA" id="ARBA00022741"/>
    </source>
</evidence>
<dbReference type="EMBL" id="CACRXK020001339">
    <property type="protein sequence ID" value="CAB3988539.1"/>
    <property type="molecule type" value="Genomic_DNA"/>
</dbReference>
<dbReference type="AlphaFoldDB" id="A0A7D9HMG9"/>
<keyword evidence="10" id="KW-1185">Reference proteome</keyword>
<evidence type="ECO:0000256" key="8">
    <source>
        <dbReference type="SAM" id="MobiDB-lite"/>
    </source>
</evidence>
<dbReference type="InterPro" id="IPR000629">
    <property type="entry name" value="RNA-helicase_DEAD-box_CS"/>
</dbReference>
<dbReference type="Gene3D" id="3.40.50.300">
    <property type="entry name" value="P-loop containing nucleotide triphosphate hydrolases"/>
    <property type="match status" value="1"/>
</dbReference>
<accession>A0A7D9HMG9</accession>
<keyword evidence="5 7" id="KW-0067">ATP-binding</keyword>
<dbReference type="InterPro" id="IPR014001">
    <property type="entry name" value="Helicase_ATP-bd"/>
</dbReference>